<dbReference type="Proteomes" id="UP000510647">
    <property type="component" value="Chromosome 1"/>
</dbReference>
<evidence type="ECO:0000256" key="1">
    <source>
        <dbReference type="SAM" id="MobiDB-lite"/>
    </source>
</evidence>
<dbReference type="EMBL" id="CP059267">
    <property type="protein sequence ID" value="QLQ77908.1"/>
    <property type="molecule type" value="Genomic_DNA"/>
</dbReference>
<keyword evidence="3" id="KW-1185">Reference proteome</keyword>
<gene>
    <name evidence="2" type="ORF">HG537_0A01550</name>
</gene>
<feature type="compositionally biased region" description="Polar residues" evidence="1">
    <location>
        <begin position="175"/>
        <end position="184"/>
    </location>
</feature>
<name>A0A7H9HJ32_9SACH</name>
<dbReference type="InterPro" id="IPR014756">
    <property type="entry name" value="Ig_E-set"/>
</dbReference>
<dbReference type="Gene3D" id="2.60.40.10">
    <property type="entry name" value="Immunoglobulins"/>
    <property type="match status" value="1"/>
</dbReference>
<dbReference type="AlphaFoldDB" id="A0A7H9HJ32"/>
<dbReference type="OrthoDB" id="5873279at2759"/>
<feature type="compositionally biased region" description="Basic and acidic residues" evidence="1">
    <location>
        <begin position="163"/>
        <end position="174"/>
    </location>
</feature>
<evidence type="ECO:0000313" key="2">
    <source>
        <dbReference type="EMBL" id="QLQ77908.1"/>
    </source>
</evidence>
<organism evidence="2 3">
    <name type="scientific">Torulaspora globosa</name>
    <dbReference type="NCBI Taxonomy" id="48254"/>
    <lineage>
        <taxon>Eukaryota</taxon>
        <taxon>Fungi</taxon>
        <taxon>Dikarya</taxon>
        <taxon>Ascomycota</taxon>
        <taxon>Saccharomycotina</taxon>
        <taxon>Saccharomycetes</taxon>
        <taxon>Saccharomycetales</taxon>
        <taxon>Saccharomycetaceae</taxon>
        <taxon>Torulaspora</taxon>
    </lineage>
</organism>
<protein>
    <recommendedName>
        <fullName evidence="4">AMP-activated protein kinase glycogen-binding domain-containing protein</fullName>
    </recommendedName>
</protein>
<sequence>MKILYCHSPDSFQNLQIAGDFSDWKPLSMVKNVESGLWEYVIDSKKLAPDTRKVHFKFIDDNGVWFTDDDYPKEVDEHSNENNVKFLTADERDDKIYTNEEVNLDFEGPESPAPSLEAQSEEQKGVETPNWPRSSASKKAVEDKDESVGGSAVVVNHSDAEDERQIAESSERPDTNGTAITGRENNPEQYKDVLARIIAFFTNLFRSWFG</sequence>
<dbReference type="SUPFAM" id="SSF81296">
    <property type="entry name" value="E set domains"/>
    <property type="match status" value="1"/>
</dbReference>
<feature type="region of interest" description="Disordered" evidence="1">
    <location>
        <begin position="104"/>
        <end position="184"/>
    </location>
</feature>
<reference evidence="2 3" key="1">
    <citation type="submission" date="2020-06" db="EMBL/GenBank/DDBJ databases">
        <title>The yeast mating-type switching endonuclease HO is a domesticated member of an unorthodox homing genetic element family.</title>
        <authorList>
            <person name="Coughlan A.Y."/>
            <person name="Lombardi L."/>
            <person name="Braun-Galleani S."/>
            <person name="Martos A.R."/>
            <person name="Galeote V."/>
            <person name="Bigey F."/>
            <person name="Dequin S."/>
            <person name="Byrne K.P."/>
            <person name="Wolfe K.H."/>
        </authorList>
    </citation>
    <scope>NUCLEOTIDE SEQUENCE [LARGE SCALE GENOMIC DNA]</scope>
    <source>
        <strain evidence="2 3">CBS2947</strain>
    </source>
</reference>
<evidence type="ECO:0000313" key="3">
    <source>
        <dbReference type="Proteomes" id="UP000510647"/>
    </source>
</evidence>
<dbReference type="InterPro" id="IPR013783">
    <property type="entry name" value="Ig-like_fold"/>
</dbReference>
<dbReference type="CDD" id="cd02859">
    <property type="entry name" value="E_set_AMPKbeta_like_N"/>
    <property type="match status" value="1"/>
</dbReference>
<proteinExistence type="predicted"/>
<evidence type="ECO:0008006" key="4">
    <source>
        <dbReference type="Google" id="ProtNLM"/>
    </source>
</evidence>
<accession>A0A7H9HJ32</accession>